<feature type="compositionally biased region" description="Basic and acidic residues" evidence="17">
    <location>
        <begin position="856"/>
        <end position="866"/>
    </location>
</feature>
<keyword evidence="6" id="KW-0808">Transferase</keyword>
<evidence type="ECO:0000259" key="18">
    <source>
        <dbReference type="PROSITE" id="PS50835"/>
    </source>
</evidence>
<evidence type="ECO:0000256" key="7">
    <source>
        <dbReference type="ARBA" id="ARBA00022737"/>
    </source>
</evidence>
<evidence type="ECO:0000313" key="20">
    <source>
        <dbReference type="EMBL" id="KAF6421651.1"/>
    </source>
</evidence>
<evidence type="ECO:0000256" key="4">
    <source>
        <dbReference type="ARBA" id="ARBA00022475"/>
    </source>
</evidence>
<dbReference type="Gene3D" id="2.60.40.10">
    <property type="entry name" value="Immunoglobulins"/>
    <property type="match status" value="2"/>
</dbReference>
<feature type="compositionally biased region" description="Basic and acidic residues" evidence="17">
    <location>
        <begin position="197"/>
        <end position="212"/>
    </location>
</feature>
<feature type="compositionally biased region" description="Low complexity" evidence="17">
    <location>
        <begin position="1536"/>
        <end position="1546"/>
    </location>
</feature>
<keyword evidence="8 20" id="KW-0418">Kinase</keyword>
<feature type="region of interest" description="Disordered" evidence="17">
    <location>
        <begin position="2069"/>
        <end position="2103"/>
    </location>
</feature>
<evidence type="ECO:0000256" key="11">
    <source>
        <dbReference type="ARBA" id="ARBA00023319"/>
    </source>
</evidence>
<feature type="compositionally biased region" description="Basic residues" evidence="17">
    <location>
        <begin position="2072"/>
        <end position="2083"/>
    </location>
</feature>
<feature type="region of interest" description="Disordered" evidence="17">
    <location>
        <begin position="1108"/>
        <end position="1175"/>
    </location>
</feature>
<feature type="compositionally biased region" description="Basic and acidic residues" evidence="17">
    <location>
        <begin position="1291"/>
        <end position="1303"/>
    </location>
</feature>
<feature type="region of interest" description="Disordered" evidence="17">
    <location>
        <begin position="1567"/>
        <end position="1633"/>
    </location>
</feature>
<dbReference type="CDD" id="cd00096">
    <property type="entry name" value="Ig"/>
    <property type="match status" value="1"/>
</dbReference>
<dbReference type="FunFam" id="3.20.200.10:FF:000005">
    <property type="entry name" value="Alpha-protein kinase 2"/>
    <property type="match status" value="1"/>
</dbReference>
<keyword evidence="10" id="KW-1015">Disulfide bond</keyword>
<dbReference type="PROSITE" id="PS50835">
    <property type="entry name" value="IG_LIKE"/>
    <property type="match status" value="2"/>
</dbReference>
<feature type="compositionally biased region" description="Basic and acidic residues" evidence="17">
    <location>
        <begin position="1524"/>
        <end position="1535"/>
    </location>
</feature>
<dbReference type="InterPro" id="IPR013098">
    <property type="entry name" value="Ig_I-set"/>
</dbReference>
<dbReference type="PANTHER" id="PTHR47091:SF2">
    <property type="entry name" value="ALPHA-PROTEIN KINASE 2"/>
    <property type="match status" value="1"/>
</dbReference>
<comment type="subcellular location">
    <subcellularLocation>
        <location evidence="1">Basolateral cell membrane</location>
    </subcellularLocation>
</comment>
<dbReference type="InterPro" id="IPR011009">
    <property type="entry name" value="Kinase-like_dom_sf"/>
</dbReference>
<evidence type="ECO:0000256" key="5">
    <source>
        <dbReference type="ARBA" id="ARBA00022527"/>
    </source>
</evidence>
<dbReference type="SUPFAM" id="SSF48726">
    <property type="entry name" value="Immunoglobulin"/>
    <property type="match status" value="2"/>
</dbReference>
<keyword evidence="21" id="KW-1185">Reference proteome</keyword>
<evidence type="ECO:0000256" key="10">
    <source>
        <dbReference type="ARBA" id="ARBA00023157"/>
    </source>
</evidence>
<evidence type="ECO:0000256" key="3">
    <source>
        <dbReference type="ARBA" id="ARBA00012513"/>
    </source>
</evidence>
<evidence type="ECO:0000256" key="16">
    <source>
        <dbReference type="ARBA" id="ARBA00080408"/>
    </source>
</evidence>
<dbReference type="PANTHER" id="PTHR47091">
    <property type="entry name" value="ALPHA-PROTEIN KINASE 2-RELATED"/>
    <property type="match status" value="1"/>
</dbReference>
<feature type="region of interest" description="Disordered" evidence="17">
    <location>
        <begin position="407"/>
        <end position="468"/>
    </location>
</feature>
<keyword evidence="9" id="KW-0472">Membrane</keyword>
<feature type="compositionally biased region" description="Basic and acidic residues" evidence="17">
    <location>
        <begin position="716"/>
        <end position="736"/>
    </location>
</feature>
<evidence type="ECO:0000256" key="6">
    <source>
        <dbReference type="ARBA" id="ARBA00022679"/>
    </source>
</evidence>
<evidence type="ECO:0000313" key="21">
    <source>
        <dbReference type="Proteomes" id="UP000593571"/>
    </source>
</evidence>
<feature type="compositionally biased region" description="Polar residues" evidence="17">
    <location>
        <begin position="418"/>
        <end position="430"/>
    </location>
</feature>
<keyword evidence="11" id="KW-0393">Immunoglobulin domain</keyword>
<feature type="region of interest" description="Disordered" evidence="17">
    <location>
        <begin position="280"/>
        <end position="307"/>
    </location>
</feature>
<feature type="region of interest" description="Disordered" evidence="17">
    <location>
        <begin position="1491"/>
        <end position="1549"/>
    </location>
</feature>
<feature type="compositionally biased region" description="Basic and acidic residues" evidence="17">
    <location>
        <begin position="538"/>
        <end position="582"/>
    </location>
</feature>
<dbReference type="InterPro" id="IPR007110">
    <property type="entry name" value="Ig-like_dom"/>
</dbReference>
<feature type="compositionally biased region" description="Polar residues" evidence="17">
    <location>
        <begin position="680"/>
        <end position="689"/>
    </location>
</feature>
<feature type="compositionally biased region" description="Basic and acidic residues" evidence="17">
    <location>
        <begin position="118"/>
        <end position="130"/>
    </location>
</feature>
<dbReference type="InterPro" id="IPR013783">
    <property type="entry name" value="Ig-like_fold"/>
</dbReference>
<feature type="compositionally biased region" description="Polar residues" evidence="17">
    <location>
        <begin position="162"/>
        <end position="188"/>
    </location>
</feature>
<comment type="function">
    <text evidence="14">Protein kinase that recognizes phosphorylation sites in which the surrounding peptides have an alpha-helical conformation. Regulates cardiac development and cardiomyocyte differentiation by negatively regulating Wnt/beta-catenin signaling.</text>
</comment>
<keyword evidence="4" id="KW-1003">Cell membrane</keyword>
<evidence type="ECO:0000259" key="19">
    <source>
        <dbReference type="PROSITE" id="PS51158"/>
    </source>
</evidence>
<dbReference type="EMBL" id="JACASE010000012">
    <property type="protein sequence ID" value="KAF6421651.1"/>
    <property type="molecule type" value="Genomic_DNA"/>
</dbReference>
<feature type="compositionally biased region" description="Polar residues" evidence="17">
    <location>
        <begin position="1305"/>
        <end position="1318"/>
    </location>
</feature>
<keyword evidence="7" id="KW-0677">Repeat</keyword>
<feature type="domain" description="Alpha-type protein kinase" evidence="19">
    <location>
        <begin position="1834"/>
        <end position="2066"/>
    </location>
</feature>
<feature type="compositionally biased region" description="Polar residues" evidence="17">
    <location>
        <begin position="2085"/>
        <end position="2096"/>
    </location>
</feature>
<evidence type="ECO:0000256" key="12">
    <source>
        <dbReference type="ARBA" id="ARBA00047899"/>
    </source>
</evidence>
<dbReference type="EC" id="2.7.11.1" evidence="3"/>
<feature type="domain" description="Ig-like" evidence="18">
    <location>
        <begin position="1719"/>
        <end position="1807"/>
    </location>
</feature>
<evidence type="ECO:0000256" key="9">
    <source>
        <dbReference type="ARBA" id="ARBA00023136"/>
    </source>
</evidence>
<dbReference type="SUPFAM" id="SSF56112">
    <property type="entry name" value="Protein kinase-like (PK-like)"/>
    <property type="match status" value="1"/>
</dbReference>
<dbReference type="PROSITE" id="PS51158">
    <property type="entry name" value="ALPHA_KINASE"/>
    <property type="match status" value="1"/>
</dbReference>
<feature type="compositionally biased region" description="Polar residues" evidence="17">
    <location>
        <begin position="601"/>
        <end position="616"/>
    </location>
</feature>
<evidence type="ECO:0000256" key="17">
    <source>
        <dbReference type="SAM" id="MobiDB-lite"/>
    </source>
</evidence>
<dbReference type="GO" id="GO:0005524">
    <property type="term" value="F:ATP binding"/>
    <property type="evidence" value="ECO:0007669"/>
    <property type="project" value="InterPro"/>
</dbReference>
<dbReference type="GO" id="GO:0004674">
    <property type="term" value="F:protein serine/threonine kinase activity"/>
    <property type="evidence" value="ECO:0007669"/>
    <property type="project" value="UniProtKB-KW"/>
</dbReference>
<dbReference type="CDD" id="cd16974">
    <property type="entry name" value="Alpha_kinase_ALPK2"/>
    <property type="match status" value="1"/>
</dbReference>
<feature type="compositionally biased region" description="Polar residues" evidence="17">
    <location>
        <begin position="291"/>
        <end position="301"/>
    </location>
</feature>
<evidence type="ECO:0000256" key="14">
    <source>
        <dbReference type="ARBA" id="ARBA00059647"/>
    </source>
</evidence>
<comment type="caution">
    <text evidence="20">The sequence shown here is derived from an EMBL/GenBank/DDBJ whole genome shotgun (WGS) entry which is preliminary data.</text>
</comment>
<comment type="catalytic activity">
    <reaction evidence="12">
        <text>L-threonyl-[protein] + ATP = O-phospho-L-threonyl-[protein] + ADP + H(+)</text>
        <dbReference type="Rhea" id="RHEA:46608"/>
        <dbReference type="Rhea" id="RHEA-COMP:11060"/>
        <dbReference type="Rhea" id="RHEA-COMP:11605"/>
        <dbReference type="ChEBI" id="CHEBI:15378"/>
        <dbReference type="ChEBI" id="CHEBI:30013"/>
        <dbReference type="ChEBI" id="CHEBI:30616"/>
        <dbReference type="ChEBI" id="CHEBI:61977"/>
        <dbReference type="ChEBI" id="CHEBI:456216"/>
        <dbReference type="EC" id="2.7.11.1"/>
    </reaction>
</comment>
<feature type="region of interest" description="Disordered" evidence="17">
    <location>
        <begin position="1265"/>
        <end position="1477"/>
    </location>
</feature>
<proteinExistence type="inferred from homology"/>
<feature type="compositionally biased region" description="Basic and acidic residues" evidence="17">
    <location>
        <begin position="512"/>
        <end position="530"/>
    </location>
</feature>
<dbReference type="Gene3D" id="3.20.200.10">
    <property type="entry name" value="MHCK/EF2 kinase"/>
    <property type="match status" value="1"/>
</dbReference>
<evidence type="ECO:0000256" key="2">
    <source>
        <dbReference type="ARBA" id="ARBA00008651"/>
    </source>
</evidence>
<feature type="compositionally biased region" description="Basic and acidic residues" evidence="17">
    <location>
        <begin position="1567"/>
        <end position="1578"/>
    </location>
</feature>
<dbReference type="SMART" id="SM00811">
    <property type="entry name" value="Alpha_kinase"/>
    <property type="match status" value="1"/>
</dbReference>
<dbReference type="InterPro" id="IPR004166">
    <property type="entry name" value="a-kinase_dom"/>
</dbReference>
<comment type="catalytic activity">
    <reaction evidence="13">
        <text>L-seryl-[protein] + ATP = O-phospho-L-seryl-[protein] + ADP + H(+)</text>
        <dbReference type="Rhea" id="RHEA:17989"/>
        <dbReference type="Rhea" id="RHEA-COMP:9863"/>
        <dbReference type="Rhea" id="RHEA-COMP:11604"/>
        <dbReference type="ChEBI" id="CHEBI:15378"/>
        <dbReference type="ChEBI" id="CHEBI:29999"/>
        <dbReference type="ChEBI" id="CHEBI:30616"/>
        <dbReference type="ChEBI" id="CHEBI:83421"/>
        <dbReference type="ChEBI" id="CHEBI:456216"/>
        <dbReference type="EC" id="2.7.11.1"/>
    </reaction>
</comment>
<reference evidence="20 21" key="1">
    <citation type="journal article" date="2020" name="Nature">
        <title>Six reference-quality genomes reveal evolution of bat adaptations.</title>
        <authorList>
            <person name="Jebb D."/>
            <person name="Huang Z."/>
            <person name="Pippel M."/>
            <person name="Hughes G.M."/>
            <person name="Lavrichenko K."/>
            <person name="Devanna P."/>
            <person name="Winkler S."/>
            <person name="Jermiin L.S."/>
            <person name="Skirmuntt E.C."/>
            <person name="Katzourakis A."/>
            <person name="Burkitt-Gray L."/>
            <person name="Ray D.A."/>
            <person name="Sullivan K.A.M."/>
            <person name="Roscito J.G."/>
            <person name="Kirilenko B.M."/>
            <person name="Davalos L.M."/>
            <person name="Corthals A.P."/>
            <person name="Power M.L."/>
            <person name="Jones G."/>
            <person name="Ransome R.D."/>
            <person name="Dechmann D.K.N."/>
            <person name="Locatelli A.G."/>
            <person name="Puechmaille S.J."/>
            <person name="Fedrigo O."/>
            <person name="Jarvis E.D."/>
            <person name="Hiller M."/>
            <person name="Vernes S.C."/>
            <person name="Myers E.W."/>
            <person name="Teeling E.C."/>
        </authorList>
    </citation>
    <scope>NUCLEOTIDE SEQUENCE [LARGE SCALE GENOMIC DNA]</scope>
    <source>
        <strain evidence="20">MRouAeg1</strain>
        <tissue evidence="20">Muscle</tissue>
    </source>
</reference>
<dbReference type="FunFam" id="2.60.40.10:FF:000032">
    <property type="entry name" value="palladin isoform X1"/>
    <property type="match status" value="1"/>
</dbReference>
<evidence type="ECO:0000256" key="13">
    <source>
        <dbReference type="ARBA" id="ARBA00048679"/>
    </source>
</evidence>
<feature type="compositionally biased region" description="Basic and acidic residues" evidence="17">
    <location>
        <begin position="1451"/>
        <end position="1461"/>
    </location>
</feature>
<sequence>MTDSGGPQKRTLCFLSSLLSQKVPEKSDAVLRCIIAGQPKPEVAWYKNGQTIEDCDIVSSYEFFENQYIHVLHLCCCTKNDAAVYQISAKNCFGMICCSASIEVECPSENPQPSLTPKDGEDTGWEHETQTYEQKSTNQADEKEHPYKEEESPSLATPMPTDVSSSQFNPLCSPPSLASNDFSASGSENPLGVEGTRQTEEARDPNDTKEIADGSLFPNASNIPDKQGECRHGMMQPKASKLTDGALNDDGPNDEDLNPSHQNPKAQKYISISLPLPEAATSIHPGDRATVDQQVSPQVSSKDSDSDYELCPEITLTYMEEFSDDDLEYLECSDVMTDYSNAVWQRDLQGTERVFLLESDDEVVEFGECGLGVCEPFLSEMGSRSGVSDDTGPMEATAGFCGYHSQPQEVRGRRHRASTQSPSSPQTGMTLTLGPHQDGTSTASDQRSYKLPTASAENDYPGIQGETRDSYRAGEEFASDYLLDMDKAVAEREVKRLSGELGKLEMDQCLETMDKERAEETDLWSKRGSERPAGVRRPGTEGKPEKLDPNLHDSAPEDTLKLLDPEEPAEHPLTHGDKEESSPAKAEATDLNSHFRAGDSALSTQAEKANTLQTPPGTLPKEGGLDLEEEGVQVNNLLDTSRVPDQSDHPQVQIQETARAGTSLSRMPAFSEPAGEESAFTGTTPNLSANLGGMDEENASSVQRLGVESSSQGPQSEEKRDREDNAPGHSREDLGHELSLPEADHAILSPRELSVHVPQEGSAGPGEPQALSVASPAPANTVPTPETMCPKPRDREAEHAMGHLEAGYPSTRDPVGSPAGTPADKYLPQETRSMDSELAEGQGEGSESCSPDDETRDVLCRPRGSEPPRSTCRSSEDGDTVASPPPVSSFAWNIPRRAGEGAGGEGLAKVEDATSTLASVGQAGQASPSPSTSGGLEERRPPSSEDSSVRWTEGGDESPSTGAPGTTGTSASQSVTVKLPQEKPATLTANLDCLQVTRESGDTPAVSIATGVHPAKYVPVSIAGSRHADGPEHGLPLAPDGNIFPLLSDVHILNDSTTESPKERLCMAPSGPGGGCVCSDPPLHADDQSEEKSWALDRADNRSLEENFQEKGSEMTQRVRPESLPSPQCPSEDDFQESRPTTSVAQGDITLVPLDHSPAHSREEGGQSSGPGTSVSAVATATVDDDHQAVSSVPPLSNALPEASRDGGPGHWEAGDKLKIITLEASVLEVWPPRQPTASECKTSEAGAMTPDGAWAISAVLKADAPVPAPDPSGGASARSPEAEPGSALVNDREIHGGEEPASHAHQSSLSVQGSSQPRLLESSVDPVEEKELCVTDLPSEASKTGGRENVDSVSGNQEGIRLSAGDPAVFKRFLTGPQILESSVDPIDETGVVKRKADAQEPPESSLRLLGQESKSHNGNLGQRVDVGPAPLPAPCPDGSGEPSASGGHGSRERGERRSGEAAPSERPSADSAFPTLPLSTCLARMTRASAGGDAHATGQSHDTPGNELVQPRTHRGAFPDSEGAREHEREKRLPAPGGLAPSPLTSCLEGNITNLSMSHKVEAPEIEAPRSEDTKPIDAPGSPSVTLAGVSGERASEDAPKTPQDPCQPGPSLDHRRRSGEARLGHAAAQNGRCPVTSLEEVAKMRETTGTGHLTEGIKKKILSRVAALRLRLEERENVKKNSSFLKKSPKRETAVPCTDERKDPQTPPCRREGKAPILLKKIQAEMFPDCSGNVKLSCQFGEIHEDSTIWWTKDSKSIAQVQRSAGDSSAVSLVLVQAGQKDQGLYRCCVKNGYGKATAELHLTTEVLQQLSSHQDIQGCEEIEFSQLIFKEDFLHDSYFGAHLRGQIATEELHFGEGVHRKAFRSKVMQGLMPVFQPGHACVLKVHNAVAHGTRNNDELIQRNYKLAAQECYVQNTARCYAKIYAAEAQPLEGFGEVPEIIPIFLIHRPENNIPYATVEEELIGEFVKYSIRDGKEINFLRRESEAGQKCCTFQHWVYQKTSGCLLVTDMQGVGMKLTDVGIATLAKGYKGFKGNCSMTFIDQFKALHQCNKYCKMLGLTSLQNNNQKQKKPSVGKKKIQPNSTTGKNTASGTPAERKT</sequence>
<feature type="compositionally biased region" description="Basic and acidic residues" evidence="17">
    <location>
        <begin position="1108"/>
        <end position="1121"/>
    </location>
</feature>
<comment type="similarity">
    <text evidence="2">Belongs to the protein kinase superfamily. Alpha-type protein kinase family. ALPK subfamily.</text>
</comment>
<gene>
    <name evidence="20" type="ORF">HJG63_000605</name>
</gene>
<evidence type="ECO:0000256" key="8">
    <source>
        <dbReference type="ARBA" id="ARBA00022777"/>
    </source>
</evidence>
<dbReference type="Pfam" id="PF02816">
    <property type="entry name" value="Alpha_kinase"/>
    <property type="match status" value="1"/>
</dbReference>
<name>A0A7J8DES6_ROUAE</name>
<feature type="region of interest" description="Disordered" evidence="17">
    <location>
        <begin position="107"/>
        <end position="264"/>
    </location>
</feature>
<feature type="compositionally biased region" description="Polar residues" evidence="17">
    <location>
        <begin position="913"/>
        <end position="934"/>
    </location>
</feature>
<feature type="compositionally biased region" description="Polar residues" evidence="17">
    <location>
        <begin position="649"/>
        <end position="665"/>
    </location>
</feature>
<dbReference type="InterPro" id="IPR003599">
    <property type="entry name" value="Ig_sub"/>
</dbReference>
<feature type="compositionally biased region" description="Basic and acidic residues" evidence="17">
    <location>
        <begin position="791"/>
        <end position="802"/>
    </location>
</feature>
<dbReference type="SMART" id="SM00409">
    <property type="entry name" value="IG"/>
    <property type="match status" value="2"/>
</dbReference>
<dbReference type="InterPro" id="IPR036179">
    <property type="entry name" value="Ig-like_dom_sf"/>
</dbReference>
<feature type="region of interest" description="Disordered" evidence="17">
    <location>
        <begin position="1189"/>
        <end position="1213"/>
    </location>
</feature>
<accession>A0A7J8DES6</accession>
<feature type="compositionally biased region" description="Polar residues" evidence="17">
    <location>
        <begin position="699"/>
        <end position="715"/>
    </location>
</feature>
<dbReference type="Pfam" id="PF07679">
    <property type="entry name" value="I-set"/>
    <property type="match status" value="2"/>
</dbReference>
<evidence type="ECO:0000256" key="15">
    <source>
        <dbReference type="ARBA" id="ARBA00073273"/>
    </source>
</evidence>
<feature type="compositionally biased region" description="Low complexity" evidence="17">
    <location>
        <begin position="958"/>
        <end position="972"/>
    </location>
</feature>
<dbReference type="Proteomes" id="UP000593571">
    <property type="component" value="Unassembled WGS sequence"/>
</dbReference>
<feature type="compositionally biased region" description="Basic and acidic residues" evidence="17">
    <location>
        <begin position="1693"/>
        <end position="1715"/>
    </location>
</feature>
<feature type="region of interest" description="Disordered" evidence="17">
    <location>
        <begin position="512"/>
        <end position="976"/>
    </location>
</feature>
<dbReference type="GO" id="GO:0016323">
    <property type="term" value="C:basolateral plasma membrane"/>
    <property type="evidence" value="ECO:0007669"/>
    <property type="project" value="UniProtKB-SubCell"/>
</dbReference>
<feature type="compositionally biased region" description="Basic and acidic residues" evidence="17">
    <location>
        <begin position="140"/>
        <end position="151"/>
    </location>
</feature>
<dbReference type="OrthoDB" id="301415at2759"/>
<feature type="domain" description="Ig-like" evidence="18">
    <location>
        <begin position="7"/>
        <end position="116"/>
    </location>
</feature>
<feature type="region of interest" description="Disordered" evidence="17">
    <location>
        <begin position="1684"/>
        <end position="1715"/>
    </location>
</feature>
<keyword evidence="5" id="KW-0723">Serine/threonine-protein kinase</keyword>
<organism evidence="20 21">
    <name type="scientific">Rousettus aegyptiacus</name>
    <name type="common">Egyptian fruit bat</name>
    <name type="synonym">Pteropus aegyptiacus</name>
    <dbReference type="NCBI Taxonomy" id="9407"/>
    <lineage>
        <taxon>Eukaryota</taxon>
        <taxon>Metazoa</taxon>
        <taxon>Chordata</taxon>
        <taxon>Craniata</taxon>
        <taxon>Vertebrata</taxon>
        <taxon>Euteleostomi</taxon>
        <taxon>Mammalia</taxon>
        <taxon>Eutheria</taxon>
        <taxon>Laurasiatheria</taxon>
        <taxon>Chiroptera</taxon>
        <taxon>Yinpterochiroptera</taxon>
        <taxon>Pteropodoidea</taxon>
        <taxon>Pteropodidae</taxon>
        <taxon>Rousettinae</taxon>
        <taxon>Rousettus</taxon>
    </lineage>
</organism>
<evidence type="ECO:0000256" key="1">
    <source>
        <dbReference type="ARBA" id="ARBA00004187"/>
    </source>
</evidence>
<protein>
    <recommendedName>
        <fullName evidence="15">Alpha-protein kinase 2</fullName>
        <ecNumber evidence="3">2.7.11.1</ecNumber>
    </recommendedName>
    <alternativeName>
        <fullName evidence="16">Heart alpha-protein kinase</fullName>
    </alternativeName>
</protein>